<organism evidence="5 6">
    <name type="scientific">Oidiodendron maius (strain Zn)</name>
    <dbReference type="NCBI Taxonomy" id="913774"/>
    <lineage>
        <taxon>Eukaryota</taxon>
        <taxon>Fungi</taxon>
        <taxon>Dikarya</taxon>
        <taxon>Ascomycota</taxon>
        <taxon>Pezizomycotina</taxon>
        <taxon>Leotiomycetes</taxon>
        <taxon>Leotiomycetes incertae sedis</taxon>
        <taxon>Myxotrichaceae</taxon>
        <taxon>Oidiodendron</taxon>
    </lineage>
</organism>
<dbReference type="InParanoid" id="A0A0C3HUZ7"/>
<evidence type="ECO:0000313" key="5">
    <source>
        <dbReference type="EMBL" id="KIN06825.1"/>
    </source>
</evidence>
<reference evidence="6" key="2">
    <citation type="submission" date="2015-01" db="EMBL/GenBank/DDBJ databases">
        <title>Evolutionary Origins and Diversification of the Mycorrhizal Mutualists.</title>
        <authorList>
            <consortium name="DOE Joint Genome Institute"/>
            <consortium name="Mycorrhizal Genomics Consortium"/>
            <person name="Kohler A."/>
            <person name="Kuo A."/>
            <person name="Nagy L.G."/>
            <person name="Floudas D."/>
            <person name="Copeland A."/>
            <person name="Barry K.W."/>
            <person name="Cichocki N."/>
            <person name="Veneault-Fourrey C."/>
            <person name="LaButti K."/>
            <person name="Lindquist E.A."/>
            <person name="Lipzen A."/>
            <person name="Lundell T."/>
            <person name="Morin E."/>
            <person name="Murat C."/>
            <person name="Riley R."/>
            <person name="Ohm R."/>
            <person name="Sun H."/>
            <person name="Tunlid A."/>
            <person name="Henrissat B."/>
            <person name="Grigoriev I.V."/>
            <person name="Hibbett D.S."/>
            <person name="Martin F."/>
        </authorList>
    </citation>
    <scope>NUCLEOTIDE SEQUENCE [LARGE SCALE GENOMIC DNA]</scope>
    <source>
        <strain evidence="6">Zn</strain>
    </source>
</reference>
<dbReference type="PANTHER" id="PTHR10328:SF15">
    <property type="entry name" value="BHLH TRANSCRIPTION FACTOR"/>
    <property type="match status" value="1"/>
</dbReference>
<proteinExistence type="predicted"/>
<dbReference type="InterPro" id="IPR011598">
    <property type="entry name" value="bHLH_dom"/>
</dbReference>
<dbReference type="Gene3D" id="4.10.280.10">
    <property type="entry name" value="Helix-loop-helix DNA-binding domain"/>
    <property type="match status" value="1"/>
</dbReference>
<dbReference type="HOGENOM" id="CLU_2800999_0_0_1"/>
<keyword evidence="6" id="KW-1185">Reference proteome</keyword>
<dbReference type="AlphaFoldDB" id="A0A0C3HUZ7"/>
<dbReference type="GO" id="GO:0045944">
    <property type="term" value="P:positive regulation of transcription by RNA polymerase II"/>
    <property type="evidence" value="ECO:0007669"/>
    <property type="project" value="TreeGrafter"/>
</dbReference>
<keyword evidence="1" id="KW-0238">DNA-binding</keyword>
<dbReference type="GO" id="GO:0090575">
    <property type="term" value="C:RNA polymerase II transcription regulator complex"/>
    <property type="evidence" value="ECO:0007669"/>
    <property type="project" value="TreeGrafter"/>
</dbReference>
<accession>A0A0C3HUZ7</accession>
<dbReference type="Pfam" id="PF00010">
    <property type="entry name" value="HLH"/>
    <property type="match status" value="1"/>
</dbReference>
<dbReference type="GO" id="GO:0046983">
    <property type="term" value="F:protein dimerization activity"/>
    <property type="evidence" value="ECO:0007669"/>
    <property type="project" value="InterPro"/>
</dbReference>
<evidence type="ECO:0000313" key="6">
    <source>
        <dbReference type="Proteomes" id="UP000054321"/>
    </source>
</evidence>
<dbReference type="PANTHER" id="PTHR10328">
    <property type="entry name" value="PROTEIN MAX MYC-ASSOCIATED FACTOR X"/>
    <property type="match status" value="1"/>
</dbReference>
<protein>
    <recommendedName>
        <fullName evidence="4">BHLH domain-containing protein</fullName>
    </recommendedName>
</protein>
<feature type="domain" description="BHLH" evidence="4">
    <location>
        <begin position="15"/>
        <end position="66"/>
    </location>
</feature>
<dbReference type="STRING" id="913774.A0A0C3HUZ7"/>
<evidence type="ECO:0000256" key="1">
    <source>
        <dbReference type="ARBA" id="ARBA00023125"/>
    </source>
</evidence>
<evidence type="ECO:0000256" key="3">
    <source>
        <dbReference type="SAM" id="MobiDB-lite"/>
    </source>
</evidence>
<gene>
    <name evidence="5" type="ORF">OIDMADRAFT_110480</name>
</gene>
<feature type="compositionally biased region" description="Basic and acidic residues" evidence="3">
    <location>
        <begin position="30"/>
        <end position="39"/>
    </location>
</feature>
<evidence type="ECO:0000256" key="2">
    <source>
        <dbReference type="ARBA" id="ARBA00023242"/>
    </source>
</evidence>
<dbReference type="GO" id="GO:0003700">
    <property type="term" value="F:DNA-binding transcription factor activity"/>
    <property type="evidence" value="ECO:0007669"/>
    <property type="project" value="TreeGrafter"/>
</dbReference>
<dbReference type="InterPro" id="IPR036638">
    <property type="entry name" value="HLH_DNA-bd_sf"/>
</dbReference>
<reference evidence="5 6" key="1">
    <citation type="submission" date="2014-04" db="EMBL/GenBank/DDBJ databases">
        <authorList>
            <consortium name="DOE Joint Genome Institute"/>
            <person name="Kuo A."/>
            <person name="Martino E."/>
            <person name="Perotto S."/>
            <person name="Kohler A."/>
            <person name="Nagy L.G."/>
            <person name="Floudas D."/>
            <person name="Copeland A."/>
            <person name="Barry K.W."/>
            <person name="Cichocki N."/>
            <person name="Veneault-Fourrey C."/>
            <person name="LaButti K."/>
            <person name="Lindquist E.A."/>
            <person name="Lipzen A."/>
            <person name="Lundell T."/>
            <person name="Morin E."/>
            <person name="Murat C."/>
            <person name="Sun H."/>
            <person name="Tunlid A."/>
            <person name="Henrissat B."/>
            <person name="Grigoriev I.V."/>
            <person name="Hibbett D.S."/>
            <person name="Martin F."/>
            <person name="Nordberg H.P."/>
            <person name="Cantor M.N."/>
            <person name="Hua S.X."/>
        </authorList>
    </citation>
    <scope>NUCLEOTIDE SEQUENCE [LARGE SCALE GENOMIC DNA]</scope>
    <source>
        <strain evidence="5 6">Zn</strain>
    </source>
</reference>
<feature type="region of interest" description="Disordered" evidence="3">
    <location>
        <begin position="1"/>
        <end position="55"/>
    </location>
</feature>
<dbReference type="Proteomes" id="UP000054321">
    <property type="component" value="Unassembled WGS sequence"/>
</dbReference>
<name>A0A0C3HUZ7_OIDMZ</name>
<evidence type="ECO:0000259" key="4">
    <source>
        <dbReference type="PROSITE" id="PS50888"/>
    </source>
</evidence>
<dbReference type="SUPFAM" id="SSF47459">
    <property type="entry name" value="HLH, helix-loop-helix DNA-binding domain"/>
    <property type="match status" value="1"/>
</dbReference>
<dbReference type="OrthoDB" id="8964853at2759"/>
<dbReference type="PROSITE" id="PS50888">
    <property type="entry name" value="BHLH"/>
    <property type="match status" value="1"/>
</dbReference>
<dbReference type="GO" id="GO:0003677">
    <property type="term" value="F:DNA binding"/>
    <property type="evidence" value="ECO:0007669"/>
    <property type="project" value="UniProtKB-KW"/>
</dbReference>
<dbReference type="EMBL" id="KN832870">
    <property type="protein sequence ID" value="KIN06825.1"/>
    <property type="molecule type" value="Genomic_DNA"/>
</dbReference>
<keyword evidence="2" id="KW-0539">Nucleus</keyword>
<sequence length="68" mass="7892">IQPPISIQPCSRTPELRVSHKVAERKRRTEMKDSFDNLRDMMPQEPGSKPSKWEILTKDAYATSPLMH</sequence>
<feature type="non-terminal residue" evidence="5">
    <location>
        <position position="1"/>
    </location>
</feature>